<dbReference type="KEGG" id="paro:CUV01_15915"/>
<organism evidence="1 2">
    <name type="scientific">Paracoccus tegillarcae</name>
    <dbReference type="NCBI Taxonomy" id="1529068"/>
    <lineage>
        <taxon>Bacteria</taxon>
        <taxon>Pseudomonadati</taxon>
        <taxon>Pseudomonadota</taxon>
        <taxon>Alphaproteobacteria</taxon>
        <taxon>Rhodobacterales</taxon>
        <taxon>Paracoccaceae</taxon>
        <taxon>Paracoccus</taxon>
    </lineage>
</organism>
<sequence>MQAYRDLFVTVRTESNASFTTQSDQDQAITFLTDRAGAYAQHRNALCALIGWDGDVLAARIRAMMDGDNFAPPTPDATPATVERHAAAVERLRERWHTLKNPRHNRAA</sequence>
<reference evidence="1 2" key="1">
    <citation type="submission" date="2017-12" db="EMBL/GenBank/DDBJ databases">
        <authorList>
            <person name="Hurst M.R.H."/>
        </authorList>
    </citation>
    <scope>NUCLEOTIDE SEQUENCE [LARGE SCALE GENOMIC DNA]</scope>
    <source>
        <strain evidence="1 2">BM15</strain>
    </source>
</reference>
<protein>
    <submittedName>
        <fullName evidence="1">Uncharacterized protein</fullName>
    </submittedName>
</protein>
<proteinExistence type="predicted"/>
<evidence type="ECO:0000313" key="2">
    <source>
        <dbReference type="Proteomes" id="UP000233742"/>
    </source>
</evidence>
<keyword evidence="2" id="KW-1185">Reference proteome</keyword>
<gene>
    <name evidence="1" type="ORF">CUV01_15915</name>
</gene>
<accession>A0A2K9EI78</accession>
<dbReference type="AlphaFoldDB" id="A0A2K9EI78"/>
<dbReference type="Proteomes" id="UP000233742">
    <property type="component" value="Chromosome"/>
</dbReference>
<evidence type="ECO:0000313" key="1">
    <source>
        <dbReference type="EMBL" id="AUH34670.1"/>
    </source>
</evidence>
<dbReference type="EMBL" id="CP025408">
    <property type="protein sequence ID" value="AUH34670.1"/>
    <property type="molecule type" value="Genomic_DNA"/>
</dbReference>
<name>A0A2K9EI78_9RHOB</name>